<dbReference type="AlphaFoldDB" id="A0A6J5GN71"/>
<evidence type="ECO:0000256" key="1">
    <source>
        <dbReference type="SAM" id="MobiDB-lite"/>
    </source>
</evidence>
<proteinExistence type="predicted"/>
<dbReference type="EMBL" id="CADIKL010000041">
    <property type="protein sequence ID" value="CAB3803952.1"/>
    <property type="molecule type" value="Genomic_DNA"/>
</dbReference>
<protein>
    <submittedName>
        <fullName evidence="2">Uncharacterized protein</fullName>
    </submittedName>
</protein>
<dbReference type="Proteomes" id="UP000494119">
    <property type="component" value="Unassembled WGS sequence"/>
</dbReference>
<feature type="region of interest" description="Disordered" evidence="1">
    <location>
        <begin position="64"/>
        <end position="85"/>
    </location>
</feature>
<evidence type="ECO:0000313" key="3">
    <source>
        <dbReference type="Proteomes" id="UP000494119"/>
    </source>
</evidence>
<organism evidence="2 3">
    <name type="scientific">Paraburkholderia caffeinitolerans</name>
    <dbReference type="NCBI Taxonomy" id="1723730"/>
    <lineage>
        <taxon>Bacteria</taxon>
        <taxon>Pseudomonadati</taxon>
        <taxon>Pseudomonadota</taxon>
        <taxon>Betaproteobacteria</taxon>
        <taxon>Burkholderiales</taxon>
        <taxon>Burkholderiaceae</taxon>
        <taxon>Paraburkholderia</taxon>
    </lineage>
</organism>
<accession>A0A6J5GN71</accession>
<feature type="compositionally biased region" description="Polar residues" evidence="1">
    <location>
        <begin position="65"/>
        <end position="85"/>
    </location>
</feature>
<reference evidence="2 3" key="1">
    <citation type="submission" date="2020-04" db="EMBL/GenBank/DDBJ databases">
        <authorList>
            <person name="De Canck E."/>
        </authorList>
    </citation>
    <scope>NUCLEOTIDE SEQUENCE [LARGE SCALE GENOMIC DNA]</scope>
    <source>
        <strain evidence="2 3">LMG 28688</strain>
    </source>
</reference>
<evidence type="ECO:0000313" key="2">
    <source>
        <dbReference type="EMBL" id="CAB3803952.1"/>
    </source>
</evidence>
<keyword evidence="3" id="KW-1185">Reference proteome</keyword>
<sequence>MTLAKRPASSGLAQSADDFISRAPDAAHVPTAALSGVSPYRRGVSALRFPLARISSGRPIVSMPITASESAATPNDSAPSVNLRE</sequence>
<name>A0A6J5GN71_9BURK</name>
<gene>
    <name evidence="2" type="ORF">LMG28688_05877</name>
</gene>